<evidence type="ECO:0000313" key="3">
    <source>
        <dbReference type="Proteomes" id="UP000184221"/>
    </source>
</evidence>
<dbReference type="SUPFAM" id="SSF50800">
    <property type="entry name" value="PK beta-barrel domain-like"/>
    <property type="match status" value="1"/>
</dbReference>
<evidence type="ECO:0000259" key="1">
    <source>
        <dbReference type="PROSITE" id="PS51340"/>
    </source>
</evidence>
<dbReference type="Gene3D" id="2.40.33.20">
    <property type="entry name" value="PK beta-barrel domain-like"/>
    <property type="match status" value="1"/>
</dbReference>
<name>A0A1M5NDC4_9RHOB</name>
<accession>A0A1M5NDC4</accession>
<dbReference type="PANTHER" id="PTHR36930:SF1">
    <property type="entry name" value="MOSC DOMAIN-CONTAINING PROTEIN"/>
    <property type="match status" value="1"/>
</dbReference>
<dbReference type="PROSITE" id="PS51340">
    <property type="entry name" value="MOSC"/>
    <property type="match status" value="1"/>
</dbReference>
<dbReference type="InterPro" id="IPR005302">
    <property type="entry name" value="MoCF_Sase_C"/>
</dbReference>
<organism evidence="2 3">
    <name type="scientific">Marivita hallyeonensis</name>
    <dbReference type="NCBI Taxonomy" id="996342"/>
    <lineage>
        <taxon>Bacteria</taxon>
        <taxon>Pseudomonadati</taxon>
        <taxon>Pseudomonadota</taxon>
        <taxon>Alphaproteobacteria</taxon>
        <taxon>Rhodobacterales</taxon>
        <taxon>Roseobacteraceae</taxon>
        <taxon>Marivita</taxon>
    </lineage>
</organism>
<dbReference type="AlphaFoldDB" id="A0A1M5NDC4"/>
<evidence type="ECO:0000313" key="2">
    <source>
        <dbReference type="EMBL" id="SHG87511.1"/>
    </source>
</evidence>
<dbReference type="STRING" id="996342.SAMN05443551_0877"/>
<feature type="domain" description="MOSC" evidence="1">
    <location>
        <begin position="28"/>
        <end position="183"/>
    </location>
</feature>
<dbReference type="Proteomes" id="UP000184221">
    <property type="component" value="Unassembled WGS sequence"/>
</dbReference>
<proteinExistence type="predicted"/>
<dbReference type="PANTHER" id="PTHR36930">
    <property type="entry name" value="METAL-SULFUR CLUSTER BIOSYNTHESIS PROTEINS YUAD-RELATED"/>
    <property type="match status" value="1"/>
</dbReference>
<dbReference type="Pfam" id="PF03473">
    <property type="entry name" value="MOSC"/>
    <property type="match status" value="1"/>
</dbReference>
<keyword evidence="3" id="KW-1185">Reference proteome</keyword>
<dbReference type="InterPro" id="IPR011037">
    <property type="entry name" value="Pyrv_Knase-like_insert_dom_sf"/>
</dbReference>
<reference evidence="2 3" key="1">
    <citation type="submission" date="2016-11" db="EMBL/GenBank/DDBJ databases">
        <authorList>
            <person name="Jaros S."/>
            <person name="Januszkiewicz K."/>
            <person name="Wedrychowicz H."/>
        </authorList>
    </citation>
    <scope>NUCLEOTIDE SEQUENCE [LARGE SCALE GENOMIC DNA]</scope>
    <source>
        <strain evidence="2 3">DSM 29431</strain>
    </source>
</reference>
<dbReference type="GO" id="GO:0030170">
    <property type="term" value="F:pyridoxal phosphate binding"/>
    <property type="evidence" value="ECO:0007669"/>
    <property type="project" value="InterPro"/>
</dbReference>
<dbReference type="OrthoDB" id="9808413at2"/>
<gene>
    <name evidence="2" type="ORF">SAMN05443551_0877</name>
</gene>
<dbReference type="GO" id="GO:0030151">
    <property type="term" value="F:molybdenum ion binding"/>
    <property type="evidence" value="ECO:0007669"/>
    <property type="project" value="InterPro"/>
</dbReference>
<sequence length="198" mass="21200">MPALKPTDFTATVRWIGLVPENSTGIASEATDALELGFEGPIGDSHSGITRPSCSRVTSQHPKGTEIANARQLSIVSAEELAAIAEEMGLEAIDPVWVGATLVIEGIPDFTHVPPSSRLQGPDGGTLVVDMENRPCHLPAREIEPVHPGKGKAFKAAAKHRRGVTAWVERPGTLRVGDELRLHIPDQPVWPHLETARG</sequence>
<dbReference type="GO" id="GO:0003824">
    <property type="term" value="F:catalytic activity"/>
    <property type="evidence" value="ECO:0007669"/>
    <property type="project" value="InterPro"/>
</dbReference>
<protein>
    <submittedName>
        <fullName evidence="2">MOSC domain-containing protein YiiM</fullName>
    </submittedName>
</protein>
<dbReference type="InterPro" id="IPR052716">
    <property type="entry name" value="MOSC_domain"/>
</dbReference>
<dbReference type="EMBL" id="FQXC01000001">
    <property type="protein sequence ID" value="SHG87511.1"/>
    <property type="molecule type" value="Genomic_DNA"/>
</dbReference>
<dbReference type="RefSeq" id="WP_072776251.1">
    <property type="nucleotide sequence ID" value="NZ_FQXC01000001.1"/>
</dbReference>